<name>A0A0A9GLF9_ARUDO</name>
<sequence>MGLKFKYIQLIYTLFFLFESIQVC</sequence>
<dbReference type="EMBL" id="GBRH01173657">
    <property type="protein sequence ID" value="JAE24239.1"/>
    <property type="molecule type" value="Transcribed_RNA"/>
</dbReference>
<evidence type="ECO:0000313" key="1">
    <source>
        <dbReference type="EMBL" id="JAE24239.1"/>
    </source>
</evidence>
<protein>
    <submittedName>
        <fullName evidence="1">Uncharacterized protein</fullName>
    </submittedName>
</protein>
<dbReference type="AlphaFoldDB" id="A0A0A9GLF9"/>
<accession>A0A0A9GLF9</accession>
<reference evidence="1" key="2">
    <citation type="journal article" date="2015" name="Data Brief">
        <title>Shoot transcriptome of the giant reed, Arundo donax.</title>
        <authorList>
            <person name="Barrero R.A."/>
            <person name="Guerrero F.D."/>
            <person name="Moolhuijzen P."/>
            <person name="Goolsby J.A."/>
            <person name="Tidwell J."/>
            <person name="Bellgard S.E."/>
            <person name="Bellgard M.I."/>
        </authorList>
    </citation>
    <scope>NUCLEOTIDE SEQUENCE</scope>
    <source>
        <tissue evidence="1">Shoot tissue taken approximately 20 cm above the soil surface</tissue>
    </source>
</reference>
<reference evidence="1" key="1">
    <citation type="submission" date="2014-09" db="EMBL/GenBank/DDBJ databases">
        <authorList>
            <person name="Magalhaes I.L.F."/>
            <person name="Oliveira U."/>
            <person name="Santos F.R."/>
            <person name="Vidigal T.H.D.A."/>
            <person name="Brescovit A.D."/>
            <person name="Santos A.J."/>
        </authorList>
    </citation>
    <scope>NUCLEOTIDE SEQUENCE</scope>
    <source>
        <tissue evidence="1">Shoot tissue taken approximately 20 cm above the soil surface</tissue>
    </source>
</reference>
<proteinExistence type="predicted"/>
<organism evidence="1">
    <name type="scientific">Arundo donax</name>
    <name type="common">Giant reed</name>
    <name type="synonym">Donax arundinaceus</name>
    <dbReference type="NCBI Taxonomy" id="35708"/>
    <lineage>
        <taxon>Eukaryota</taxon>
        <taxon>Viridiplantae</taxon>
        <taxon>Streptophyta</taxon>
        <taxon>Embryophyta</taxon>
        <taxon>Tracheophyta</taxon>
        <taxon>Spermatophyta</taxon>
        <taxon>Magnoliopsida</taxon>
        <taxon>Liliopsida</taxon>
        <taxon>Poales</taxon>
        <taxon>Poaceae</taxon>
        <taxon>PACMAD clade</taxon>
        <taxon>Arundinoideae</taxon>
        <taxon>Arundineae</taxon>
        <taxon>Arundo</taxon>
    </lineage>
</organism>